<dbReference type="AlphaFoldDB" id="Q67M26"/>
<dbReference type="KEGG" id="sth:STH2284"/>
<name>Q67M26_SYMTH</name>
<accession>Q67M26</accession>
<dbReference type="EMBL" id="AP006840">
    <property type="protein sequence ID" value="BAD41269.1"/>
    <property type="molecule type" value="Genomic_DNA"/>
</dbReference>
<evidence type="ECO:0000256" key="1">
    <source>
        <dbReference type="SAM" id="MobiDB-lite"/>
    </source>
</evidence>
<dbReference type="RefSeq" id="WP_011196407.1">
    <property type="nucleotide sequence ID" value="NC_006177.1"/>
</dbReference>
<feature type="region of interest" description="Disordered" evidence="1">
    <location>
        <begin position="672"/>
        <end position="711"/>
    </location>
</feature>
<proteinExistence type="predicted"/>
<keyword evidence="2" id="KW-0732">Signal</keyword>
<dbReference type="SUPFAM" id="SSF50998">
    <property type="entry name" value="Quinoprotein alcohol dehydrogenase-like"/>
    <property type="match status" value="1"/>
</dbReference>
<organism evidence="3 4">
    <name type="scientific">Symbiobacterium thermophilum (strain DSM 24528 / JCM 14929 / IAM 14863 / T)</name>
    <dbReference type="NCBI Taxonomy" id="292459"/>
    <lineage>
        <taxon>Bacteria</taxon>
        <taxon>Bacillati</taxon>
        <taxon>Bacillota</taxon>
        <taxon>Clostridia</taxon>
        <taxon>Eubacteriales</taxon>
        <taxon>Symbiobacteriaceae</taxon>
        <taxon>Symbiobacterium</taxon>
    </lineage>
</organism>
<feature type="signal peptide" evidence="2">
    <location>
        <begin position="1"/>
        <end position="25"/>
    </location>
</feature>
<dbReference type="Gene3D" id="2.130.10.10">
    <property type="entry name" value="YVTN repeat-like/Quinoprotein amine dehydrogenase"/>
    <property type="match status" value="1"/>
</dbReference>
<dbReference type="eggNOG" id="COG1520">
    <property type="taxonomic scope" value="Bacteria"/>
</dbReference>
<dbReference type="Proteomes" id="UP000000417">
    <property type="component" value="Chromosome"/>
</dbReference>
<dbReference type="HOGENOM" id="CLU_018574_0_0_9"/>
<keyword evidence="4" id="KW-1185">Reference proteome</keyword>
<reference evidence="3 4" key="1">
    <citation type="journal article" date="2004" name="Nucleic Acids Res.">
        <title>Genome sequence of Symbiobacterium thermophilum, an uncultivable bacterium that depends on microbial commensalism.</title>
        <authorList>
            <person name="Ueda K."/>
            <person name="Yamashita A."/>
            <person name="Ishikawa J."/>
            <person name="Shimada M."/>
            <person name="Watsuji T."/>
            <person name="Morimura K."/>
            <person name="Ikeda H."/>
            <person name="Hattori M."/>
            <person name="Beppu T."/>
        </authorList>
    </citation>
    <scope>NUCLEOTIDE SEQUENCE [LARGE SCALE GENOMIC DNA]</scope>
    <source>
        <strain evidence="4">T / IAM 14863</strain>
    </source>
</reference>
<sequence>MRWPWWIAGVISCALALSPASDALAGNWTTKGGSPQRMSVETDPHGLVELRSYWETQPLGESATQPVVVDGVLYHLAGDYLWVLDLSEVQPPGAEASAVREPVSKLKIPFNRVPDGPFIAPQSSPTYSPETGILYFGTGYGWLWAYHTREGWAQPAELELGCPIIGSPLVIHDRGRDIVVVADRPNFPGEENRPEGRPLCPRAHGKVWVVQGLDQLVGSVHRQVYEAATTKQVEGGFGGFVTPSAVAAPPHGENPSFVIGTDGFEGGRAVRLALDRDNGYRPYLVWTVDGPAGFAGNFTADGTNAYWLDTRGYLWGASLAKGREPEGWSGHSISLPALIGARNAFTNTEPAVEVRQTPDGPKTHLYVTLRNYTDTGAGLRDGPTGSDGAVVALGPGGELKWYRKFGPVDRLGERMASLNTAPLALTSRGALIFGDVNGHIYSYALDTGQPMGGDGRPALIQPEGRAPTDRLFLLKGDEQPNTGPYNFSQVSGVGVDPAFAHGLLLVGVNYTDASGTSGRLVAYRAGEAYDLRWLDEPGPLELEPGKTVALQPRLQLELTARTLAALCPGPLSVEWFLTDENGKLVRFLGTAPLPGDLAPQQPHSVPLTVALTETDPAEGQIVGIIDLPSVYALSAPHTANPKVAAARGLAAALGLAAEKSCAGAVAEVVEREGEPGPEGGLANNVLIVPYRNPQPPDEPERPGEEGGGGKAIIDDPWLAELAVPEVAEAGRPFEVGIYLGYQNNLGQGEIRVPLRLWARPTGGASPPPDVWQMVTIDKVPCCSLKPGTIPGLSVGAWEIIAEIDYPADTRPENNRVIRRVEVLQVKPGESGGAEGGAITD</sequence>
<gene>
    <name evidence="3" type="ordered locus">STH2284</name>
</gene>
<evidence type="ECO:0000313" key="3">
    <source>
        <dbReference type="EMBL" id="BAD41269.1"/>
    </source>
</evidence>
<feature type="chain" id="PRO_5004269531" evidence="2">
    <location>
        <begin position="26"/>
        <end position="840"/>
    </location>
</feature>
<evidence type="ECO:0000256" key="2">
    <source>
        <dbReference type="SAM" id="SignalP"/>
    </source>
</evidence>
<protein>
    <submittedName>
        <fullName evidence="3">Uncharacterized protein</fullName>
    </submittedName>
</protein>
<dbReference type="InterPro" id="IPR011047">
    <property type="entry name" value="Quinoprotein_ADH-like_sf"/>
</dbReference>
<dbReference type="OrthoDB" id="9784036at2"/>
<dbReference type="InterPro" id="IPR015943">
    <property type="entry name" value="WD40/YVTN_repeat-like_dom_sf"/>
</dbReference>
<evidence type="ECO:0000313" key="4">
    <source>
        <dbReference type="Proteomes" id="UP000000417"/>
    </source>
</evidence>